<accession>A0A940MKS6</accession>
<evidence type="ECO:0000256" key="5">
    <source>
        <dbReference type="ARBA" id="ARBA00023136"/>
    </source>
</evidence>
<dbReference type="GO" id="GO:0005886">
    <property type="term" value="C:plasma membrane"/>
    <property type="evidence" value="ECO:0007669"/>
    <property type="project" value="UniProtKB-SubCell"/>
</dbReference>
<dbReference type="InterPro" id="IPR036259">
    <property type="entry name" value="MFS_trans_sf"/>
</dbReference>
<dbReference type="EMBL" id="JAGISH010000006">
    <property type="protein sequence ID" value="MBP0483326.1"/>
    <property type="molecule type" value="Genomic_DNA"/>
</dbReference>
<feature type="transmembrane region" description="Helical" evidence="6">
    <location>
        <begin position="311"/>
        <end position="332"/>
    </location>
</feature>
<feature type="transmembrane region" description="Helical" evidence="6">
    <location>
        <begin position="344"/>
        <end position="364"/>
    </location>
</feature>
<keyword evidence="3 6" id="KW-0812">Transmembrane</keyword>
<dbReference type="PANTHER" id="PTHR43124">
    <property type="entry name" value="PURINE EFFLUX PUMP PBUE"/>
    <property type="match status" value="1"/>
</dbReference>
<feature type="transmembrane region" description="Helical" evidence="6">
    <location>
        <begin position="254"/>
        <end position="275"/>
    </location>
</feature>
<dbReference type="InterPro" id="IPR011701">
    <property type="entry name" value="MFS"/>
</dbReference>
<keyword evidence="4 6" id="KW-1133">Transmembrane helix</keyword>
<dbReference type="SUPFAM" id="SSF103473">
    <property type="entry name" value="MFS general substrate transporter"/>
    <property type="match status" value="1"/>
</dbReference>
<dbReference type="PROSITE" id="PS50850">
    <property type="entry name" value="MFS"/>
    <property type="match status" value="1"/>
</dbReference>
<feature type="transmembrane region" description="Helical" evidence="6">
    <location>
        <begin position="287"/>
        <end position="305"/>
    </location>
</feature>
<dbReference type="RefSeq" id="WP_209361259.1">
    <property type="nucleotide sequence ID" value="NZ_JAGISH010000006.1"/>
</dbReference>
<feature type="transmembrane region" description="Helical" evidence="6">
    <location>
        <begin position="138"/>
        <end position="162"/>
    </location>
</feature>
<dbReference type="PANTHER" id="PTHR43124:SF3">
    <property type="entry name" value="CHLORAMPHENICOL EFFLUX PUMP RV0191"/>
    <property type="match status" value="1"/>
</dbReference>
<dbReference type="GO" id="GO:0022857">
    <property type="term" value="F:transmembrane transporter activity"/>
    <property type="evidence" value="ECO:0007669"/>
    <property type="project" value="InterPro"/>
</dbReference>
<feature type="transmembrane region" description="Helical" evidence="6">
    <location>
        <begin position="376"/>
        <end position="396"/>
    </location>
</feature>
<feature type="transmembrane region" description="Helical" evidence="6">
    <location>
        <begin position="80"/>
        <end position="97"/>
    </location>
</feature>
<protein>
    <submittedName>
        <fullName evidence="8">MFS transporter</fullName>
    </submittedName>
</protein>
<dbReference type="Pfam" id="PF07690">
    <property type="entry name" value="MFS_1"/>
    <property type="match status" value="1"/>
</dbReference>
<evidence type="ECO:0000256" key="6">
    <source>
        <dbReference type="SAM" id="Phobius"/>
    </source>
</evidence>
<feature type="transmembrane region" description="Helical" evidence="6">
    <location>
        <begin position="103"/>
        <end position="126"/>
    </location>
</feature>
<feature type="transmembrane region" description="Helical" evidence="6">
    <location>
        <begin position="220"/>
        <end position="242"/>
    </location>
</feature>
<sequence length="403" mass="43139">MTLPLFLGQNARWLAAGGLLTFLSSFGQTFFISVFAGEIRADFDLSHGEWGLTYTLGTGASAAVMIWAGGLTDIFRSRSLGALALAMLAGACLFMAFNRWSALLPLVIFALRFTGQGMTVHIAVVSMSRWFVATRGKALSIASLGVALGEALLPLAAVALMTWVDWRLLWIGAAGAGLLAIPALVALLHEERTPQSHAETDHATGMEGRHWRRPEMLRHWLFWFMIPALLGPAAFNTAFFFHQVHFATVKGWEHLHLVALFPLFTVAGVTSMVLSGALLDRVGTARLIPWFQVPMVAAFTLFALGDSLGTALLGLICMAMTSGANSTLPNAFWAEFYGTRSLGAIKAMAAAVMVLGSALGPGITGGLIDAGLGIQMQYLGVAGYFLFTTAMMAVGVRRAARRL</sequence>
<keyword evidence="5 6" id="KW-0472">Membrane</keyword>
<evidence type="ECO:0000256" key="4">
    <source>
        <dbReference type="ARBA" id="ARBA00022989"/>
    </source>
</evidence>
<dbReference type="InterPro" id="IPR050189">
    <property type="entry name" value="MFS_Efflux_Transporters"/>
</dbReference>
<dbReference type="Gene3D" id="1.20.1250.20">
    <property type="entry name" value="MFS general substrate transporter like domains"/>
    <property type="match status" value="1"/>
</dbReference>
<feature type="domain" description="Major facilitator superfamily (MFS) profile" evidence="7">
    <location>
        <begin position="13"/>
        <end position="403"/>
    </location>
</feature>
<dbReference type="AlphaFoldDB" id="A0A940MKS6"/>
<comment type="subcellular location">
    <subcellularLocation>
        <location evidence="1">Cell membrane</location>
        <topology evidence="1">Multi-pass membrane protein</topology>
    </subcellularLocation>
</comment>
<evidence type="ECO:0000313" key="9">
    <source>
        <dbReference type="Proteomes" id="UP000675940"/>
    </source>
</evidence>
<name>A0A940MKS6_9RHOB</name>
<proteinExistence type="predicted"/>
<evidence type="ECO:0000313" key="8">
    <source>
        <dbReference type="EMBL" id="MBP0483326.1"/>
    </source>
</evidence>
<dbReference type="InterPro" id="IPR020846">
    <property type="entry name" value="MFS_dom"/>
</dbReference>
<keyword evidence="9" id="KW-1185">Reference proteome</keyword>
<evidence type="ECO:0000256" key="3">
    <source>
        <dbReference type="ARBA" id="ARBA00022692"/>
    </source>
</evidence>
<reference evidence="8" key="1">
    <citation type="submission" date="2021-03" db="EMBL/GenBank/DDBJ databases">
        <title>Sagittula salina sp. nov. strain M10.9X isolated from the marine waste.</title>
        <authorList>
            <person name="Satari L."/>
            <person name="Molina-Menor E."/>
            <person name="Vidal-Verdu A."/>
            <person name="Pascual J."/>
            <person name="Pereto J."/>
            <person name="Porcar M."/>
        </authorList>
    </citation>
    <scope>NUCLEOTIDE SEQUENCE</scope>
    <source>
        <strain evidence="8">M10.9X</strain>
    </source>
</reference>
<evidence type="ECO:0000256" key="2">
    <source>
        <dbReference type="ARBA" id="ARBA00022475"/>
    </source>
</evidence>
<keyword evidence="2" id="KW-1003">Cell membrane</keyword>
<evidence type="ECO:0000259" key="7">
    <source>
        <dbReference type="PROSITE" id="PS50850"/>
    </source>
</evidence>
<organism evidence="8 9">
    <name type="scientific">Sagittula salina</name>
    <dbReference type="NCBI Taxonomy" id="2820268"/>
    <lineage>
        <taxon>Bacteria</taxon>
        <taxon>Pseudomonadati</taxon>
        <taxon>Pseudomonadota</taxon>
        <taxon>Alphaproteobacteria</taxon>
        <taxon>Rhodobacterales</taxon>
        <taxon>Roseobacteraceae</taxon>
        <taxon>Sagittula</taxon>
    </lineage>
</organism>
<gene>
    <name evidence="8" type="ORF">J5474_12585</name>
</gene>
<comment type="caution">
    <text evidence="8">The sequence shown here is derived from an EMBL/GenBank/DDBJ whole genome shotgun (WGS) entry which is preliminary data.</text>
</comment>
<feature type="transmembrane region" description="Helical" evidence="6">
    <location>
        <begin position="168"/>
        <end position="188"/>
    </location>
</feature>
<feature type="transmembrane region" description="Helical" evidence="6">
    <location>
        <begin position="51"/>
        <end position="68"/>
    </location>
</feature>
<evidence type="ECO:0000256" key="1">
    <source>
        <dbReference type="ARBA" id="ARBA00004651"/>
    </source>
</evidence>
<dbReference type="Proteomes" id="UP000675940">
    <property type="component" value="Unassembled WGS sequence"/>
</dbReference>